<protein>
    <submittedName>
        <fullName evidence="4">NAD(P)-dependent dehydrogenase (Short-subunit alcohol dehydrogenase family)</fullName>
    </submittedName>
</protein>
<dbReference type="InterPro" id="IPR057326">
    <property type="entry name" value="KR_dom"/>
</dbReference>
<evidence type="ECO:0000313" key="5">
    <source>
        <dbReference type="Proteomes" id="UP001226867"/>
    </source>
</evidence>
<dbReference type="InterPro" id="IPR036291">
    <property type="entry name" value="NAD(P)-bd_dom_sf"/>
</dbReference>
<dbReference type="InterPro" id="IPR020904">
    <property type="entry name" value="Sc_DH/Rdtase_CS"/>
</dbReference>
<gene>
    <name evidence="4" type="ORF">J2W36_004522</name>
</gene>
<name>A0ABT9SD15_9BURK</name>
<dbReference type="Gene3D" id="3.40.50.720">
    <property type="entry name" value="NAD(P)-binding Rossmann-like Domain"/>
    <property type="match status" value="1"/>
</dbReference>
<evidence type="ECO:0000259" key="3">
    <source>
        <dbReference type="SMART" id="SM00822"/>
    </source>
</evidence>
<evidence type="ECO:0000256" key="1">
    <source>
        <dbReference type="ARBA" id="ARBA00006484"/>
    </source>
</evidence>
<dbReference type="EMBL" id="JAUSRO010000017">
    <property type="protein sequence ID" value="MDP9902245.1"/>
    <property type="molecule type" value="Genomic_DNA"/>
</dbReference>
<dbReference type="PRINTS" id="PR00081">
    <property type="entry name" value="GDHRDH"/>
</dbReference>
<dbReference type="PANTHER" id="PTHR42879">
    <property type="entry name" value="3-OXOACYL-(ACYL-CARRIER-PROTEIN) REDUCTASE"/>
    <property type="match status" value="1"/>
</dbReference>
<dbReference type="Pfam" id="PF00106">
    <property type="entry name" value="adh_short"/>
    <property type="match status" value="1"/>
</dbReference>
<dbReference type="PRINTS" id="PR00080">
    <property type="entry name" value="SDRFAMILY"/>
</dbReference>
<dbReference type="PANTHER" id="PTHR42879:SF2">
    <property type="entry name" value="3-OXOACYL-[ACYL-CARRIER-PROTEIN] REDUCTASE FABG"/>
    <property type="match status" value="1"/>
</dbReference>
<dbReference type="Proteomes" id="UP001226867">
    <property type="component" value="Unassembled WGS sequence"/>
</dbReference>
<evidence type="ECO:0000256" key="2">
    <source>
        <dbReference type="RuleBase" id="RU000363"/>
    </source>
</evidence>
<accession>A0ABT9SD15</accession>
<organism evidence="4 5">
    <name type="scientific">Variovorax ginsengisoli</name>
    <dbReference type="NCBI Taxonomy" id="363844"/>
    <lineage>
        <taxon>Bacteria</taxon>
        <taxon>Pseudomonadati</taxon>
        <taxon>Pseudomonadota</taxon>
        <taxon>Betaproteobacteria</taxon>
        <taxon>Burkholderiales</taxon>
        <taxon>Comamonadaceae</taxon>
        <taxon>Variovorax</taxon>
    </lineage>
</organism>
<dbReference type="NCBIfam" id="NF009466">
    <property type="entry name" value="PRK12826.1-2"/>
    <property type="match status" value="1"/>
</dbReference>
<dbReference type="SMART" id="SM00822">
    <property type="entry name" value="PKS_KR"/>
    <property type="match status" value="1"/>
</dbReference>
<dbReference type="PROSITE" id="PS00061">
    <property type="entry name" value="ADH_SHORT"/>
    <property type="match status" value="1"/>
</dbReference>
<sequence>MPSDSISPATPALRGRHALITGAGRGIGAAIALRLARDGARLTLVGRHADTLQRTADRLPAGAEVQVLACDISQPDAVAAVFAQARAGFGPLAMLVNNAGQAHSAAFGKTTLDDWHQMLAVNLTGTFVCSQAALPDMLAARAGRIVNIASTAGLRGYAYVAAYTAAKHGVIGLTRALALEVAARGVTVNAVCPGYTDTDIVREGIERIVGKTGRSADDARAEFVKSNPQGRLVSPDEVADTVAWLCADGAAAITGQSISVSGGEVM</sequence>
<keyword evidence="5" id="KW-1185">Reference proteome</keyword>
<reference evidence="4 5" key="1">
    <citation type="submission" date="2023-07" db="EMBL/GenBank/DDBJ databases">
        <title>Sorghum-associated microbial communities from plants grown in Nebraska, USA.</title>
        <authorList>
            <person name="Schachtman D."/>
        </authorList>
    </citation>
    <scope>NUCLEOTIDE SEQUENCE [LARGE SCALE GENOMIC DNA]</scope>
    <source>
        <strain evidence="4 5">DS1607</strain>
    </source>
</reference>
<dbReference type="SUPFAM" id="SSF51735">
    <property type="entry name" value="NAD(P)-binding Rossmann-fold domains"/>
    <property type="match status" value="1"/>
</dbReference>
<evidence type="ECO:0000313" key="4">
    <source>
        <dbReference type="EMBL" id="MDP9902245.1"/>
    </source>
</evidence>
<dbReference type="InterPro" id="IPR050259">
    <property type="entry name" value="SDR"/>
</dbReference>
<dbReference type="RefSeq" id="WP_307691999.1">
    <property type="nucleotide sequence ID" value="NZ_JAUSRO010000017.1"/>
</dbReference>
<feature type="domain" description="Ketoreductase" evidence="3">
    <location>
        <begin position="16"/>
        <end position="185"/>
    </location>
</feature>
<dbReference type="CDD" id="cd05233">
    <property type="entry name" value="SDR_c"/>
    <property type="match status" value="1"/>
</dbReference>
<comment type="similarity">
    <text evidence="1 2">Belongs to the short-chain dehydrogenases/reductases (SDR) family.</text>
</comment>
<dbReference type="InterPro" id="IPR002347">
    <property type="entry name" value="SDR_fam"/>
</dbReference>
<comment type="caution">
    <text evidence="4">The sequence shown here is derived from an EMBL/GenBank/DDBJ whole genome shotgun (WGS) entry which is preliminary data.</text>
</comment>
<proteinExistence type="inferred from homology"/>